<evidence type="ECO:0000259" key="8">
    <source>
        <dbReference type="PROSITE" id="PS51986"/>
    </source>
</evidence>
<evidence type="ECO:0000256" key="7">
    <source>
        <dbReference type="RuleBase" id="RU004356"/>
    </source>
</evidence>
<dbReference type="InterPro" id="IPR008146">
    <property type="entry name" value="Gln_synth_cat_dom"/>
</dbReference>
<dbReference type="PROSITE" id="PS00180">
    <property type="entry name" value="GLNA_1"/>
    <property type="match status" value="1"/>
</dbReference>
<comment type="subcellular location">
    <subcellularLocation>
        <location evidence="1">Cytoplasm</location>
    </subcellularLocation>
</comment>
<protein>
    <recommendedName>
        <fullName evidence="3 7">Glutamine synthetase</fullName>
        <ecNumber evidence="7">6.3.1.2</ecNumber>
    </recommendedName>
</protein>
<keyword evidence="7" id="KW-0436">Ligase</keyword>
<dbReference type="InterPro" id="IPR014746">
    <property type="entry name" value="Gln_synth/guanido_kin_cat_dom"/>
</dbReference>
<feature type="domain" description="GS catalytic" evidence="9">
    <location>
        <begin position="105"/>
        <end position="438"/>
    </location>
</feature>
<dbReference type="InterPro" id="IPR036651">
    <property type="entry name" value="Gln_synt_N_sf"/>
</dbReference>
<gene>
    <name evidence="10" type="ORF">COT24_00110</name>
</gene>
<comment type="catalytic activity">
    <reaction evidence="7">
        <text>L-glutamate + NH4(+) + ATP = L-glutamine + ADP + phosphate + H(+)</text>
        <dbReference type="Rhea" id="RHEA:16169"/>
        <dbReference type="ChEBI" id="CHEBI:15378"/>
        <dbReference type="ChEBI" id="CHEBI:28938"/>
        <dbReference type="ChEBI" id="CHEBI:29985"/>
        <dbReference type="ChEBI" id="CHEBI:30616"/>
        <dbReference type="ChEBI" id="CHEBI:43474"/>
        <dbReference type="ChEBI" id="CHEBI:58359"/>
        <dbReference type="ChEBI" id="CHEBI:456216"/>
        <dbReference type="EC" id="6.3.1.2"/>
    </reaction>
</comment>
<keyword evidence="4" id="KW-0963">Cytoplasm</keyword>
<accession>A0A2H0YX64</accession>
<comment type="similarity">
    <text evidence="2 5 6">Belongs to the glutamine synthetase family.</text>
</comment>
<dbReference type="Pfam" id="PF00120">
    <property type="entry name" value="Gln-synt_C"/>
    <property type="match status" value="1"/>
</dbReference>
<dbReference type="SMART" id="SM01230">
    <property type="entry name" value="Gln-synt_C"/>
    <property type="match status" value="1"/>
</dbReference>
<dbReference type="PANTHER" id="PTHR43407">
    <property type="entry name" value="GLUTAMINE SYNTHETASE"/>
    <property type="match status" value="1"/>
</dbReference>
<dbReference type="PROSITE" id="PS00181">
    <property type="entry name" value="GLNA_ATP"/>
    <property type="match status" value="1"/>
</dbReference>
<dbReference type="EMBL" id="PEXU01000002">
    <property type="protein sequence ID" value="PIS43088.1"/>
    <property type="molecule type" value="Genomic_DNA"/>
</dbReference>
<proteinExistence type="inferred from homology"/>
<evidence type="ECO:0000256" key="2">
    <source>
        <dbReference type="ARBA" id="ARBA00009897"/>
    </source>
</evidence>
<evidence type="ECO:0000256" key="1">
    <source>
        <dbReference type="ARBA" id="ARBA00004496"/>
    </source>
</evidence>
<comment type="caution">
    <text evidence="10">The sequence shown here is derived from an EMBL/GenBank/DDBJ whole genome shotgun (WGS) entry which is preliminary data.</text>
</comment>
<dbReference type="PANTHER" id="PTHR43407:SF1">
    <property type="entry name" value="LENGSIN"/>
    <property type="match status" value="1"/>
</dbReference>
<evidence type="ECO:0000256" key="4">
    <source>
        <dbReference type="ARBA" id="ARBA00022490"/>
    </source>
</evidence>
<feature type="domain" description="GS beta-grasp" evidence="8">
    <location>
        <begin position="13"/>
        <end position="98"/>
    </location>
</feature>
<sequence>MKLEQIEDIIKKEGVKAILLQFSDLTGNVKVVETEVSRLKDVVTDGEWYDGSSVEGHARIYESDMLLKPDLETFAILPWTNAELKSARIICNICTPDGQQFTGDPRYILRKVLEEAKEMGFDYYTAAELEFFLFERENLPQLTPHDRKGYFDYTPVSRATRICRKVMDSLKAFNVRGESYHHEVAEGQHEIDIHYDKALQSADNVLTVKSALKAYTNNESLKVTFMPKPLQGINGSGMHVHQSLFKDSRNYFYEEKDQYQLSKTAYHFLAGQLHHARALAALVAPTVNSYKRLVPGYEAPVNICWGRINRSALIRIPKISEGKKESTRIELRCPDPSANPYLAFAGMLACGLDGIRNKIEPPKPIEENVYLLTEEERLKRNIGTLPSNLEEAITELGRNEVLKDLLGNHASKAVIDAARNDIEKAKLEVTPWEIKRYL</sequence>
<dbReference type="SUPFAM" id="SSF55931">
    <property type="entry name" value="Glutamine synthetase/guanido kinase"/>
    <property type="match status" value="1"/>
</dbReference>
<dbReference type="SUPFAM" id="SSF54368">
    <property type="entry name" value="Glutamine synthetase, N-terminal domain"/>
    <property type="match status" value="1"/>
</dbReference>
<keyword evidence="7" id="KW-0547">Nucleotide-binding</keyword>
<dbReference type="InterPro" id="IPR027302">
    <property type="entry name" value="Gln_synth_N_conserv_site"/>
</dbReference>
<dbReference type="GO" id="GO:0004356">
    <property type="term" value="F:glutamine synthetase activity"/>
    <property type="evidence" value="ECO:0007669"/>
    <property type="project" value="UniProtKB-EC"/>
</dbReference>
<evidence type="ECO:0000259" key="9">
    <source>
        <dbReference type="PROSITE" id="PS51987"/>
    </source>
</evidence>
<dbReference type="EC" id="6.3.1.2" evidence="7"/>
<dbReference type="GO" id="GO:0006542">
    <property type="term" value="P:glutamine biosynthetic process"/>
    <property type="evidence" value="ECO:0007669"/>
    <property type="project" value="InterPro"/>
</dbReference>
<dbReference type="PROSITE" id="PS51987">
    <property type="entry name" value="GS_CATALYTIC"/>
    <property type="match status" value="1"/>
</dbReference>
<evidence type="ECO:0000313" key="10">
    <source>
        <dbReference type="EMBL" id="PIS43088.1"/>
    </source>
</evidence>
<keyword evidence="7" id="KW-0067">ATP-binding</keyword>
<dbReference type="GO" id="GO:0016020">
    <property type="term" value="C:membrane"/>
    <property type="evidence" value="ECO:0007669"/>
    <property type="project" value="TreeGrafter"/>
</dbReference>
<dbReference type="AlphaFoldDB" id="A0A2H0YX64"/>
<evidence type="ECO:0000256" key="5">
    <source>
        <dbReference type="PROSITE-ProRule" id="PRU01330"/>
    </source>
</evidence>
<evidence type="ECO:0000256" key="6">
    <source>
        <dbReference type="RuleBase" id="RU000384"/>
    </source>
</evidence>
<dbReference type="Pfam" id="PF03951">
    <property type="entry name" value="Gln-synt_N"/>
    <property type="match status" value="1"/>
</dbReference>
<dbReference type="Gene3D" id="3.30.590.10">
    <property type="entry name" value="Glutamine synthetase/guanido kinase, catalytic domain"/>
    <property type="match status" value="1"/>
</dbReference>
<dbReference type="GO" id="GO:0005524">
    <property type="term" value="F:ATP binding"/>
    <property type="evidence" value="ECO:0007669"/>
    <property type="project" value="UniProtKB-KW"/>
</dbReference>
<dbReference type="InterPro" id="IPR027303">
    <property type="entry name" value="Gln_synth_gly_rich_site"/>
</dbReference>
<dbReference type="Proteomes" id="UP000231542">
    <property type="component" value="Unassembled WGS sequence"/>
</dbReference>
<dbReference type="InterPro" id="IPR008147">
    <property type="entry name" value="Gln_synt_N"/>
</dbReference>
<evidence type="ECO:0000313" key="11">
    <source>
        <dbReference type="Proteomes" id="UP000231542"/>
    </source>
</evidence>
<dbReference type="PROSITE" id="PS51986">
    <property type="entry name" value="GS_BETA_GRASP"/>
    <property type="match status" value="1"/>
</dbReference>
<evidence type="ECO:0000256" key="3">
    <source>
        <dbReference type="ARBA" id="ARBA00021364"/>
    </source>
</evidence>
<dbReference type="GO" id="GO:0005737">
    <property type="term" value="C:cytoplasm"/>
    <property type="evidence" value="ECO:0007669"/>
    <property type="project" value="UniProtKB-SubCell"/>
</dbReference>
<name>A0A2H0YX64_9BACT</name>
<dbReference type="Gene3D" id="3.10.20.70">
    <property type="entry name" value="Glutamine synthetase, N-terminal domain"/>
    <property type="match status" value="1"/>
</dbReference>
<reference evidence="10 11" key="1">
    <citation type="submission" date="2017-09" db="EMBL/GenBank/DDBJ databases">
        <title>Depth-based differentiation of microbial function through sediment-hosted aquifers and enrichment of novel symbionts in the deep terrestrial subsurface.</title>
        <authorList>
            <person name="Probst A.J."/>
            <person name="Ladd B."/>
            <person name="Jarett J.K."/>
            <person name="Geller-Mcgrath D.E."/>
            <person name="Sieber C.M."/>
            <person name="Emerson J.B."/>
            <person name="Anantharaman K."/>
            <person name="Thomas B.C."/>
            <person name="Malmstrom R."/>
            <person name="Stieglmeier M."/>
            <person name="Klingl A."/>
            <person name="Woyke T."/>
            <person name="Ryan C.M."/>
            <person name="Banfield J.F."/>
        </authorList>
    </citation>
    <scope>NUCLEOTIDE SEQUENCE [LARGE SCALE GENOMIC DNA]</scope>
    <source>
        <strain evidence="10">CG08_land_8_20_14_0_20_40_16</strain>
    </source>
</reference>
<organism evidence="10 11">
    <name type="scientific">Candidatus Kerfeldbacteria bacterium CG08_land_8_20_14_0_20_40_16</name>
    <dbReference type="NCBI Taxonomy" id="2014244"/>
    <lineage>
        <taxon>Bacteria</taxon>
        <taxon>Candidatus Kerfeldiibacteriota</taxon>
    </lineage>
</organism>